<evidence type="ECO:0000313" key="1">
    <source>
        <dbReference type="EMBL" id="SHF90423.1"/>
    </source>
</evidence>
<dbReference type="RefSeq" id="WP_072888989.1">
    <property type="nucleotide sequence ID" value="NZ_FQVW01000008.1"/>
</dbReference>
<evidence type="ECO:0000313" key="2">
    <source>
        <dbReference type="Proteomes" id="UP000183988"/>
    </source>
</evidence>
<sequence length="231" mass="27012">MDEIIAKSFEDDQKRVTEALIEELILFLAPYFKSNEEAEEFIKICEEHPNPTPKRVLHQIYRHISLSDEMAYLKTGSVKDSLQVFFWIVTIEAIFKAETPYSKLKKSEIVRNFFKDYINEADQKLLIRSISRCDKPFEKTTINTVADMFNTVRNMVAHEGIYWFFTFPEKEGNDQIGLIPKEKTSFLSIYTMGEENFSIYTVSITKEIVRDIIIKGSLNFLGKVLEDYKDN</sequence>
<dbReference type="AlphaFoldDB" id="A0A1M5FG02"/>
<reference evidence="1 2" key="1">
    <citation type="submission" date="2016-11" db="EMBL/GenBank/DDBJ databases">
        <authorList>
            <person name="Jaros S."/>
            <person name="Januszkiewicz K."/>
            <person name="Wedrychowicz H."/>
        </authorList>
    </citation>
    <scope>NUCLEOTIDE SEQUENCE [LARGE SCALE GENOMIC DNA]</scope>
    <source>
        <strain evidence="1 2">IBRC-M 10683</strain>
    </source>
</reference>
<evidence type="ECO:0008006" key="3">
    <source>
        <dbReference type="Google" id="ProtNLM"/>
    </source>
</evidence>
<accession>A0A1M5FG02</accession>
<keyword evidence="2" id="KW-1185">Reference proteome</keyword>
<organism evidence="1 2">
    <name type="scientific">Ornithinibacillus halophilus</name>
    <dbReference type="NCBI Taxonomy" id="930117"/>
    <lineage>
        <taxon>Bacteria</taxon>
        <taxon>Bacillati</taxon>
        <taxon>Bacillota</taxon>
        <taxon>Bacilli</taxon>
        <taxon>Bacillales</taxon>
        <taxon>Bacillaceae</taxon>
        <taxon>Ornithinibacillus</taxon>
    </lineage>
</organism>
<dbReference type="Proteomes" id="UP000183988">
    <property type="component" value="Unassembled WGS sequence"/>
</dbReference>
<gene>
    <name evidence="1" type="ORF">SAMN05216225_100873</name>
</gene>
<dbReference type="EMBL" id="FQVW01000008">
    <property type="protein sequence ID" value="SHF90423.1"/>
    <property type="molecule type" value="Genomic_DNA"/>
</dbReference>
<proteinExistence type="predicted"/>
<dbReference type="OrthoDB" id="2568629at2"/>
<name>A0A1M5FG02_9BACI</name>
<protein>
    <recommendedName>
        <fullName evidence="3">Abi-like protein</fullName>
    </recommendedName>
</protein>